<evidence type="ECO:0000259" key="7">
    <source>
        <dbReference type="Pfam" id="PF12936"/>
    </source>
</evidence>
<evidence type="ECO:0000256" key="5">
    <source>
        <dbReference type="SAM" id="MobiDB-lite"/>
    </source>
</evidence>
<proteinExistence type="inferred from homology"/>
<dbReference type="GO" id="GO:0000447">
    <property type="term" value="P:endonucleolytic cleavage in ITS1 to separate SSU-rRNA from 5.8S rRNA and LSU-rRNA from tricistronic rRNA transcript (SSU-rRNA, 5.8S rRNA, LSU-rRNA)"/>
    <property type="evidence" value="ECO:0007669"/>
    <property type="project" value="TreeGrafter"/>
</dbReference>
<dbReference type="InterPro" id="IPR018034">
    <property type="entry name" value="Kri1"/>
</dbReference>
<dbReference type="OrthoDB" id="331034at2759"/>
<dbReference type="AlphaFoldDB" id="U6KU09"/>
<sequence>MARKPKKEPPGSAAQDLFADSGDEGESSSSSSSSSKGKNEKKYKEDKSDSLTINKRYAEKYDQRKRKELLAKHKEELEELSGASYEDEMSALKKSFWEAADSSSSSSSSSSKKGKKRSKEKGNAEAEDAGEDEFFKIKEKKQTDLQREEEEYKQFLQEKNSKRGSAADSALARLWEDDGTLDENEKFLRNYILNEEWREDKNKEFVYRDSEEEAEEKEMEEAEAFEAAYNFRFEEEGGDTIRSFPRFIQDSVRQTDDKRKQQRRKKKEKKMEEMVRRQEELKRLKNIKKEEIKEKIKLIQEIGGLDAGTVSAVLNLEGSFDPESHDKEMGLLFGEDYERAAEDKQCLAVPESCADLLSVSEETNLEAMNKKQKRLLKLQKRRQRQAQAVEGYAEDDQQQQQQQQQQQDEGDEEGDEEQTEAAVAAAAADTDTQQQQQQQQEEEGLQGEWWMCDGCGKGIGGGKKRFDCAKCENFTLCKLCFRNVRHPHQMLKRTVPLHCKPPKDFQGMPGGPAVPESLEEAINEYFALNYEDIIGGDLLTRFKYRKVQPNNYGMTLEDILEKTDAELNAQVSLKKLAPFREKEFVPKKERHWQQQQNAIPEKKRKTKVEREMTPFGVRKDRLAAYDA</sequence>
<dbReference type="InterPro" id="IPR043145">
    <property type="entry name" value="Znf_ZZ_sf"/>
</dbReference>
<dbReference type="Proteomes" id="UP000030747">
    <property type="component" value="Unassembled WGS sequence"/>
</dbReference>
<feature type="compositionally biased region" description="Basic and acidic residues" evidence="5">
    <location>
        <begin position="133"/>
        <end position="153"/>
    </location>
</feature>
<feature type="compositionally biased region" description="Low complexity" evidence="5">
    <location>
        <begin position="27"/>
        <end position="36"/>
    </location>
</feature>
<dbReference type="Pfam" id="PF12936">
    <property type="entry name" value="Kri1_C"/>
    <property type="match status" value="1"/>
</dbReference>
<evidence type="ECO:0000256" key="2">
    <source>
        <dbReference type="ARBA" id="ARBA00022723"/>
    </source>
</evidence>
<accession>U6KU09</accession>
<feature type="domain" description="ZZ-type" evidence="6">
    <location>
        <begin position="451"/>
        <end position="490"/>
    </location>
</feature>
<feature type="compositionally biased region" description="Low complexity" evidence="5">
    <location>
        <begin position="420"/>
        <end position="439"/>
    </location>
</feature>
<dbReference type="VEuPathDB" id="ToxoDB:ETH_00029145"/>
<dbReference type="GO" id="GO:0008270">
    <property type="term" value="F:zinc ion binding"/>
    <property type="evidence" value="ECO:0007669"/>
    <property type="project" value="UniProtKB-KW"/>
</dbReference>
<comment type="similarity">
    <text evidence="1">Belongs to the KRI1 family.</text>
</comment>
<organism evidence="8 9">
    <name type="scientific">Eimeria tenella</name>
    <name type="common">Coccidian parasite</name>
    <dbReference type="NCBI Taxonomy" id="5802"/>
    <lineage>
        <taxon>Eukaryota</taxon>
        <taxon>Sar</taxon>
        <taxon>Alveolata</taxon>
        <taxon>Apicomplexa</taxon>
        <taxon>Conoidasida</taxon>
        <taxon>Coccidia</taxon>
        <taxon>Eucoccidiorida</taxon>
        <taxon>Eimeriorina</taxon>
        <taxon>Eimeriidae</taxon>
        <taxon>Eimeria</taxon>
    </lineage>
</organism>
<feature type="domain" description="Kri1-like C-terminal" evidence="7">
    <location>
        <begin position="517"/>
        <end position="603"/>
    </location>
</feature>
<protein>
    <submittedName>
        <fullName evidence="8">Krr1 family, zinc finger-containing protein, putative</fullName>
    </submittedName>
</protein>
<name>U6KU09_EIMTE</name>
<dbReference type="Pfam" id="PF00569">
    <property type="entry name" value="ZZ"/>
    <property type="match status" value="1"/>
</dbReference>
<dbReference type="InterPro" id="IPR024626">
    <property type="entry name" value="Kri1-like_C"/>
</dbReference>
<dbReference type="GeneID" id="25254922"/>
<feature type="compositionally biased region" description="Acidic residues" evidence="5">
    <location>
        <begin position="408"/>
        <end position="419"/>
    </location>
</feature>
<reference evidence="8" key="1">
    <citation type="submission" date="2013-10" db="EMBL/GenBank/DDBJ databases">
        <title>Genomic analysis of the causative agents of coccidiosis in chickens.</title>
        <authorList>
            <person name="Reid A.J."/>
            <person name="Blake D."/>
            <person name="Billington K."/>
            <person name="Browne H."/>
            <person name="Dunn M."/>
            <person name="Hung S."/>
            <person name="Kawahara F."/>
            <person name="Miranda-Saavedra D."/>
            <person name="Mourier T."/>
            <person name="Nagra H."/>
            <person name="Otto T.D."/>
            <person name="Rawlings N."/>
            <person name="Sanchez A."/>
            <person name="Sanders M."/>
            <person name="Subramaniam C."/>
            <person name="Tay Y."/>
            <person name="Dear P."/>
            <person name="Doerig C."/>
            <person name="Gruber A."/>
            <person name="Parkinson J."/>
            <person name="Shirley M."/>
            <person name="Wan K.L."/>
            <person name="Berriman M."/>
            <person name="Tomley F."/>
            <person name="Pain A."/>
        </authorList>
    </citation>
    <scope>NUCLEOTIDE SEQUENCE [LARGE SCALE GENOMIC DNA]</scope>
    <source>
        <strain evidence="8">Houghton</strain>
    </source>
</reference>
<dbReference type="GO" id="GO:0005730">
    <property type="term" value="C:nucleolus"/>
    <property type="evidence" value="ECO:0007669"/>
    <property type="project" value="TreeGrafter"/>
</dbReference>
<keyword evidence="3" id="KW-0863">Zinc-finger</keyword>
<feature type="region of interest" description="Disordered" evidence="5">
    <location>
        <begin position="244"/>
        <end position="273"/>
    </location>
</feature>
<dbReference type="Pfam" id="PF05178">
    <property type="entry name" value="Kri1"/>
    <property type="match status" value="1"/>
</dbReference>
<keyword evidence="9" id="KW-1185">Reference proteome</keyword>
<dbReference type="RefSeq" id="XP_013229725.1">
    <property type="nucleotide sequence ID" value="XM_013374271.1"/>
</dbReference>
<dbReference type="OMA" id="WDNYDPR"/>
<dbReference type="GO" id="GO:0030686">
    <property type="term" value="C:90S preribosome"/>
    <property type="evidence" value="ECO:0007669"/>
    <property type="project" value="TreeGrafter"/>
</dbReference>
<evidence type="ECO:0000313" key="9">
    <source>
        <dbReference type="Proteomes" id="UP000030747"/>
    </source>
</evidence>
<feature type="region of interest" description="Disordered" evidence="5">
    <location>
        <begin position="386"/>
        <end position="443"/>
    </location>
</feature>
<evidence type="ECO:0000259" key="6">
    <source>
        <dbReference type="Pfam" id="PF00569"/>
    </source>
</evidence>
<dbReference type="SUPFAM" id="SSF57850">
    <property type="entry name" value="RING/U-box"/>
    <property type="match status" value="1"/>
</dbReference>
<gene>
    <name evidence="8" type="ORF">ETH_00029145</name>
</gene>
<evidence type="ECO:0000313" key="8">
    <source>
        <dbReference type="EMBL" id="CDJ38970.1"/>
    </source>
</evidence>
<keyword evidence="4" id="KW-0862">Zinc</keyword>
<evidence type="ECO:0000256" key="1">
    <source>
        <dbReference type="ARBA" id="ARBA00007473"/>
    </source>
</evidence>
<feature type="compositionally biased region" description="Basic and acidic residues" evidence="5">
    <location>
        <begin position="37"/>
        <end position="49"/>
    </location>
</feature>
<feature type="compositionally biased region" description="Low complexity" evidence="5">
    <location>
        <begin position="102"/>
        <end position="111"/>
    </location>
</feature>
<dbReference type="PANTHER" id="PTHR14490:SF5">
    <property type="entry name" value="PROTEIN KRI1 HOMOLOG"/>
    <property type="match status" value="1"/>
</dbReference>
<evidence type="ECO:0000256" key="4">
    <source>
        <dbReference type="ARBA" id="ARBA00022833"/>
    </source>
</evidence>
<dbReference type="InterPro" id="IPR000433">
    <property type="entry name" value="Znf_ZZ"/>
</dbReference>
<feature type="region of interest" description="Disordered" evidence="5">
    <location>
        <begin position="1"/>
        <end position="64"/>
    </location>
</feature>
<reference evidence="8" key="2">
    <citation type="submission" date="2013-10" db="EMBL/GenBank/DDBJ databases">
        <authorList>
            <person name="Aslett M."/>
        </authorList>
    </citation>
    <scope>NUCLEOTIDE SEQUENCE [LARGE SCALE GENOMIC DNA]</scope>
    <source>
        <strain evidence="8">Houghton</strain>
    </source>
</reference>
<feature type="region of interest" description="Disordered" evidence="5">
    <location>
        <begin position="97"/>
        <end position="167"/>
    </location>
</feature>
<dbReference type="PANTHER" id="PTHR14490">
    <property type="entry name" value="ZINC FINGER, ZZ TYPE"/>
    <property type="match status" value="1"/>
</dbReference>
<dbReference type="VEuPathDB" id="ToxoDB:ETH2_1323100"/>
<dbReference type="EMBL" id="HG674134">
    <property type="protein sequence ID" value="CDJ38970.1"/>
    <property type="molecule type" value="Genomic_DNA"/>
</dbReference>
<evidence type="ECO:0000256" key="3">
    <source>
        <dbReference type="ARBA" id="ARBA00022771"/>
    </source>
</evidence>
<dbReference type="Gene3D" id="3.30.60.90">
    <property type="match status" value="1"/>
</dbReference>
<feature type="compositionally biased region" description="Low complexity" evidence="5">
    <location>
        <begin position="398"/>
        <end position="407"/>
    </location>
</feature>
<keyword evidence="2" id="KW-0479">Metal-binding</keyword>
<feature type="region of interest" description="Disordered" evidence="5">
    <location>
        <begin position="586"/>
        <end position="611"/>
    </location>
</feature>